<accession>A0A1P9WWP3</accession>
<dbReference type="KEGG" id="smon:AWR27_10750"/>
<gene>
    <name evidence="2" type="ORF">AWR27_10750</name>
</gene>
<keyword evidence="1" id="KW-0472">Membrane</keyword>
<dbReference type="Proteomes" id="UP000187941">
    <property type="component" value="Chromosome"/>
</dbReference>
<dbReference type="OrthoDB" id="6385003at2"/>
<keyword evidence="3" id="KW-1185">Reference proteome</keyword>
<proteinExistence type="predicted"/>
<reference evidence="2 3" key="1">
    <citation type="submission" date="2016-01" db="EMBL/GenBank/DDBJ databases">
        <authorList>
            <person name="Oliw E.H."/>
        </authorList>
    </citation>
    <scope>NUCLEOTIDE SEQUENCE [LARGE SCALE GENOMIC DNA]</scope>
    <source>
        <strain evidence="2 3">DY10</strain>
    </source>
</reference>
<protein>
    <recommendedName>
        <fullName evidence="4">DUF2306 domain-containing protein</fullName>
    </recommendedName>
</protein>
<feature type="transmembrane region" description="Helical" evidence="1">
    <location>
        <begin position="113"/>
        <end position="133"/>
    </location>
</feature>
<dbReference type="RefSeq" id="WP_077131195.1">
    <property type="nucleotide sequence ID" value="NZ_CP014263.1"/>
</dbReference>
<dbReference type="InterPro" id="IPR018750">
    <property type="entry name" value="DUF2306_membrane"/>
</dbReference>
<evidence type="ECO:0000256" key="1">
    <source>
        <dbReference type="SAM" id="Phobius"/>
    </source>
</evidence>
<dbReference type="EMBL" id="CP014263">
    <property type="protein sequence ID" value="AQG79760.1"/>
    <property type="molecule type" value="Genomic_DNA"/>
</dbReference>
<feature type="transmembrane region" description="Helical" evidence="1">
    <location>
        <begin position="247"/>
        <end position="273"/>
    </location>
</feature>
<organism evidence="2 3">
    <name type="scientific">Spirosoma montaniterrae</name>
    <dbReference type="NCBI Taxonomy" id="1178516"/>
    <lineage>
        <taxon>Bacteria</taxon>
        <taxon>Pseudomonadati</taxon>
        <taxon>Bacteroidota</taxon>
        <taxon>Cytophagia</taxon>
        <taxon>Cytophagales</taxon>
        <taxon>Cytophagaceae</taxon>
        <taxon>Spirosoma</taxon>
    </lineage>
</organism>
<feature type="transmembrane region" description="Helical" evidence="1">
    <location>
        <begin position="174"/>
        <end position="197"/>
    </location>
</feature>
<keyword evidence="1" id="KW-1133">Transmembrane helix</keyword>
<evidence type="ECO:0000313" key="3">
    <source>
        <dbReference type="Proteomes" id="UP000187941"/>
    </source>
</evidence>
<feature type="transmembrane region" description="Helical" evidence="1">
    <location>
        <begin position="20"/>
        <end position="46"/>
    </location>
</feature>
<sequence length="276" mass="31073">MITDVLSAQSVKAPHSSKPLTIAATTWFVVATVGQWLFGAYILFFYGRSTLAGDFERWNKVLPRGYVAGDWSGNLLIGIHILLAAILVIGGPLQLMPVVRDRFRTFHRRLGKLYVLTAIVVSTAGVVLIWTRGTVGDTFMHVSNSIQALYIISFALLSVRYAKARQFDRHRLWTLRLFMVVNGVWFFRVGLMAWLLINRGPVGFDYKTFTGPFLTVLSLVTYLMPLSLLVLELYFYAQRRQSRMLTLATTIVIALCTVVTAIGVMGATMGMWWPRV</sequence>
<dbReference type="Pfam" id="PF10067">
    <property type="entry name" value="DUF2306"/>
    <property type="match status" value="1"/>
</dbReference>
<evidence type="ECO:0008006" key="4">
    <source>
        <dbReference type="Google" id="ProtNLM"/>
    </source>
</evidence>
<evidence type="ECO:0000313" key="2">
    <source>
        <dbReference type="EMBL" id="AQG79760.1"/>
    </source>
</evidence>
<feature type="transmembrane region" description="Helical" evidence="1">
    <location>
        <begin position="71"/>
        <end position="93"/>
    </location>
</feature>
<keyword evidence="1" id="KW-0812">Transmembrane</keyword>
<feature type="transmembrane region" description="Helical" evidence="1">
    <location>
        <begin position="209"/>
        <end position="235"/>
    </location>
</feature>
<dbReference type="STRING" id="1178516.AWR27_10750"/>
<feature type="transmembrane region" description="Helical" evidence="1">
    <location>
        <begin position="145"/>
        <end position="162"/>
    </location>
</feature>
<name>A0A1P9WWP3_9BACT</name>
<dbReference type="AlphaFoldDB" id="A0A1P9WWP3"/>